<organism evidence="3 4">
    <name type="scientific">Brachionus calyciflorus</name>
    <dbReference type="NCBI Taxonomy" id="104777"/>
    <lineage>
        <taxon>Eukaryota</taxon>
        <taxon>Metazoa</taxon>
        <taxon>Spiralia</taxon>
        <taxon>Gnathifera</taxon>
        <taxon>Rotifera</taxon>
        <taxon>Eurotatoria</taxon>
        <taxon>Monogononta</taxon>
        <taxon>Pseudotrocha</taxon>
        <taxon>Ploima</taxon>
        <taxon>Brachionidae</taxon>
        <taxon>Brachionus</taxon>
    </lineage>
</organism>
<accession>A0A814BG13</accession>
<keyword evidence="4" id="KW-1185">Reference proteome</keyword>
<keyword evidence="1" id="KW-0812">Transmembrane</keyword>
<feature type="signal peptide" evidence="2">
    <location>
        <begin position="1"/>
        <end position="19"/>
    </location>
</feature>
<dbReference type="EMBL" id="CAJNOC010002340">
    <property type="protein sequence ID" value="CAF0927390.1"/>
    <property type="molecule type" value="Genomic_DNA"/>
</dbReference>
<evidence type="ECO:0000256" key="2">
    <source>
        <dbReference type="SAM" id="SignalP"/>
    </source>
</evidence>
<dbReference type="OrthoDB" id="10220978at2759"/>
<dbReference type="Proteomes" id="UP000663879">
    <property type="component" value="Unassembled WGS sequence"/>
</dbReference>
<evidence type="ECO:0008006" key="5">
    <source>
        <dbReference type="Google" id="ProtNLM"/>
    </source>
</evidence>
<gene>
    <name evidence="3" type="ORF">OXX778_LOCUS12716</name>
</gene>
<keyword evidence="1" id="KW-0472">Membrane</keyword>
<evidence type="ECO:0000313" key="4">
    <source>
        <dbReference type="Proteomes" id="UP000663879"/>
    </source>
</evidence>
<keyword evidence="1" id="KW-1133">Transmembrane helix</keyword>
<dbReference type="AlphaFoldDB" id="A0A814BG13"/>
<evidence type="ECO:0000313" key="3">
    <source>
        <dbReference type="EMBL" id="CAF0927390.1"/>
    </source>
</evidence>
<evidence type="ECO:0000256" key="1">
    <source>
        <dbReference type="SAM" id="Phobius"/>
    </source>
</evidence>
<comment type="caution">
    <text evidence="3">The sequence shown here is derived from an EMBL/GenBank/DDBJ whole genome shotgun (WGS) entry which is preliminary data.</text>
</comment>
<proteinExistence type="predicted"/>
<feature type="transmembrane region" description="Helical" evidence="1">
    <location>
        <begin position="67"/>
        <end position="93"/>
    </location>
</feature>
<keyword evidence="2" id="KW-0732">Signal</keyword>
<name>A0A814BG13_9BILA</name>
<feature type="chain" id="PRO_5032468571" description="Transmembrane protein" evidence="2">
    <location>
        <begin position="20"/>
        <end position="179"/>
    </location>
</feature>
<reference evidence="3" key="1">
    <citation type="submission" date="2021-02" db="EMBL/GenBank/DDBJ databases">
        <authorList>
            <person name="Nowell W R."/>
        </authorList>
    </citation>
    <scope>NUCLEOTIDE SEQUENCE</scope>
    <source>
        <strain evidence="3">Ploen Becks lab</strain>
    </source>
</reference>
<sequence length="179" mass="20490">MKQLNLVVLLAFFFSNLDQFECVEKCKYYPSSKSGPESHTTCSEICCSTSYPTSISSACCKKNSNELWWIAVPVMTLVIFLFGFIIFCVWICYLQPQSRVITPIPTITKNQLKIHRKYETLDQPNQDLKYKNLMANNINQQTLDSFQGFASIQPIFNIDNFDPAIPVLPNSSVPSYNLY</sequence>
<protein>
    <recommendedName>
        <fullName evidence="5">Transmembrane protein</fullName>
    </recommendedName>
</protein>